<proteinExistence type="predicted"/>
<evidence type="ECO:0000313" key="2">
    <source>
        <dbReference type="EMBL" id="AFA50030.1"/>
    </source>
</evidence>
<dbReference type="HOGENOM" id="CLU_090389_16_0_9"/>
<evidence type="ECO:0000259" key="1">
    <source>
        <dbReference type="Pfam" id="PF00085"/>
    </source>
</evidence>
<dbReference type="Proteomes" id="UP000007177">
    <property type="component" value="Chromosome"/>
</dbReference>
<dbReference type="AlphaFoldDB" id="H6LKB0"/>
<reference evidence="3" key="1">
    <citation type="submission" date="2011-07" db="EMBL/GenBank/DDBJ databases">
        <title>Complete genome sequence of Acetobacterium woodii.</title>
        <authorList>
            <person name="Poehlein A."/>
            <person name="Schmidt S."/>
            <person name="Kaster A.-K."/>
            <person name="Goenrich M."/>
            <person name="Vollmers J."/>
            <person name="Thuermer A."/>
            <person name="Gottschalk G."/>
            <person name="Thauer R.K."/>
            <person name="Daniel R."/>
            <person name="Mueller V."/>
        </authorList>
    </citation>
    <scope>NUCLEOTIDE SEQUENCE [LARGE SCALE GENOMIC DNA]</scope>
    <source>
        <strain evidence="3">ATCC 29683 / DSM 1030 / JCM 2381 / KCTC 1655 / WB1</strain>
    </source>
</reference>
<gene>
    <name evidence="2" type="ordered locus">Awo_c33020</name>
</gene>
<reference evidence="2 3" key="2">
    <citation type="journal article" date="2012" name="PLoS ONE">
        <title>An ancient pathway combining carbon dioxide fixation with the generation and utilization of a sodium ion gradient for ATP synthesis.</title>
        <authorList>
            <person name="Poehlein A."/>
            <person name="Schmidt S."/>
            <person name="Kaster A.K."/>
            <person name="Goenrich M."/>
            <person name="Vollmers J."/>
            <person name="Thurmer A."/>
            <person name="Bertsch J."/>
            <person name="Schuchmann K."/>
            <person name="Voigt B."/>
            <person name="Hecker M."/>
            <person name="Daniel R."/>
            <person name="Thauer R.K."/>
            <person name="Gottschalk G."/>
            <person name="Muller V."/>
        </authorList>
    </citation>
    <scope>NUCLEOTIDE SEQUENCE [LARGE SCALE GENOMIC DNA]</scope>
    <source>
        <strain evidence="3">ATCC 29683 / DSM 1030 / JCM 2381 / KCTC 1655 / WB1</strain>
    </source>
</reference>
<dbReference type="CDD" id="cd02947">
    <property type="entry name" value="TRX_family"/>
    <property type="match status" value="1"/>
</dbReference>
<organism evidence="2 3">
    <name type="scientific">Acetobacterium woodii (strain ATCC 29683 / DSM 1030 / JCM 2381 / KCTC 1655 / WB1)</name>
    <dbReference type="NCBI Taxonomy" id="931626"/>
    <lineage>
        <taxon>Bacteria</taxon>
        <taxon>Bacillati</taxon>
        <taxon>Bacillota</taxon>
        <taxon>Clostridia</taxon>
        <taxon>Eubacteriales</taxon>
        <taxon>Eubacteriaceae</taxon>
        <taxon>Acetobacterium</taxon>
    </lineage>
</organism>
<dbReference type="Gene3D" id="3.40.30.10">
    <property type="entry name" value="Glutaredoxin"/>
    <property type="match status" value="1"/>
</dbReference>
<protein>
    <submittedName>
        <fullName evidence="2">Putative thioredoxin</fullName>
    </submittedName>
</protein>
<dbReference type="EMBL" id="CP002987">
    <property type="protein sequence ID" value="AFA50030.1"/>
    <property type="molecule type" value="Genomic_DNA"/>
</dbReference>
<dbReference type="OrthoDB" id="411356at2"/>
<name>H6LKB0_ACEWD</name>
<dbReference type="eggNOG" id="COG0526">
    <property type="taxonomic scope" value="Bacteria"/>
</dbReference>
<keyword evidence="3" id="KW-1185">Reference proteome</keyword>
<evidence type="ECO:0000313" key="3">
    <source>
        <dbReference type="Proteomes" id="UP000007177"/>
    </source>
</evidence>
<dbReference type="InterPro" id="IPR036249">
    <property type="entry name" value="Thioredoxin-like_sf"/>
</dbReference>
<dbReference type="Pfam" id="PF00085">
    <property type="entry name" value="Thioredoxin"/>
    <property type="match status" value="1"/>
</dbReference>
<dbReference type="STRING" id="931626.Awo_c33020"/>
<accession>H6LKB0</accession>
<sequence length="111" mass="12753">MELVNSGLEMDELKKKHDMILIYFGSETCSVCRDMKPKIVRMIEKYPKIKAVNIDVQKMTELSASYRVFTAPAIILFIQGKETIREAGIISIIRLEDAISRYDALFYGDEN</sequence>
<feature type="domain" description="Thioredoxin" evidence="1">
    <location>
        <begin position="12"/>
        <end position="94"/>
    </location>
</feature>
<dbReference type="InterPro" id="IPR013766">
    <property type="entry name" value="Thioredoxin_domain"/>
</dbReference>
<dbReference type="RefSeq" id="WP_014357625.1">
    <property type="nucleotide sequence ID" value="NC_016894.1"/>
</dbReference>
<dbReference type="KEGG" id="awo:Awo_c33020"/>
<dbReference type="SUPFAM" id="SSF52833">
    <property type="entry name" value="Thioredoxin-like"/>
    <property type="match status" value="1"/>
</dbReference>